<dbReference type="SUPFAM" id="SSF48264">
    <property type="entry name" value="Cytochrome P450"/>
    <property type="match status" value="1"/>
</dbReference>
<evidence type="ECO:0000256" key="4">
    <source>
        <dbReference type="ARBA" id="ARBA00023002"/>
    </source>
</evidence>
<comment type="similarity">
    <text evidence="1 7">Belongs to the cytochrome P450 family.</text>
</comment>
<name>A0ABD6DLP8_9EURY</name>
<keyword evidence="10" id="KW-1185">Reference proteome</keyword>
<evidence type="ECO:0000256" key="6">
    <source>
        <dbReference type="ARBA" id="ARBA00023033"/>
    </source>
</evidence>
<proteinExistence type="inferred from homology"/>
<dbReference type="GO" id="GO:0004497">
    <property type="term" value="F:monooxygenase activity"/>
    <property type="evidence" value="ECO:0007669"/>
    <property type="project" value="UniProtKB-KW"/>
</dbReference>
<keyword evidence="3 7" id="KW-0479">Metal-binding</keyword>
<evidence type="ECO:0000256" key="7">
    <source>
        <dbReference type="RuleBase" id="RU000461"/>
    </source>
</evidence>
<organism evidence="9 10">
    <name type="scientific">Haloarchaeobius litoreus</name>
    <dbReference type="NCBI Taxonomy" id="755306"/>
    <lineage>
        <taxon>Archaea</taxon>
        <taxon>Methanobacteriati</taxon>
        <taxon>Methanobacteriota</taxon>
        <taxon>Stenosarchaea group</taxon>
        <taxon>Halobacteria</taxon>
        <taxon>Halobacteriales</taxon>
        <taxon>Halorubellaceae</taxon>
        <taxon>Haloarchaeobius</taxon>
    </lineage>
</organism>
<dbReference type="Pfam" id="PF00067">
    <property type="entry name" value="p450"/>
    <property type="match status" value="1"/>
</dbReference>
<evidence type="ECO:0000256" key="3">
    <source>
        <dbReference type="ARBA" id="ARBA00022723"/>
    </source>
</evidence>
<keyword evidence="5 7" id="KW-0408">Iron</keyword>
<sequence length="460" mass="51710">MSGQSTHHGHRPVERPDDGGFPPGPDGIPVLGNTLQFTSDPHAFYDELASYGDVVGYSVARQRMTTVLHPDLVEQVLVTDSDSYGKWDLSDFGTQFAPDGLLFTEGEQWREQRTQAQPAFQLDRVRGYGDAMAGYARELVDGFDDGETIAANERFSALTMRILADSLFDLDVDGSEAGAAITRAAEALNERADPDGITTFVPTWVPMPSNRRYKRAMEAFEETVDGLIAERRAADTDEHDDLLAMLMRAGDDGQGMSDAELRDTMLTFLFAGHETTALALTYTTYLLAEHPDVADRLRREVDDAVDGDTPDTFDVFGLDYLDRVCSESMRLYPPAYVVFREAREDVELGGYELPADTKLTLPQFHIHHDERWFDAPGEFRPDRWTDEFEAQLPEYAYFPFGGGPRHCIGMRFATLELKLVLATLVRDCRFDYLGDEPPEPKMGATYQPREDVRLRVTKRD</sequence>
<evidence type="ECO:0000256" key="8">
    <source>
        <dbReference type="SAM" id="MobiDB-lite"/>
    </source>
</evidence>
<dbReference type="InterPro" id="IPR036396">
    <property type="entry name" value="Cyt_P450_sf"/>
</dbReference>
<gene>
    <name evidence="9" type="ORF">ACFSBL_11315</name>
</gene>
<evidence type="ECO:0000256" key="1">
    <source>
        <dbReference type="ARBA" id="ARBA00010617"/>
    </source>
</evidence>
<protein>
    <submittedName>
        <fullName evidence="9">Cytochrome P450</fullName>
    </submittedName>
</protein>
<dbReference type="PROSITE" id="PS00086">
    <property type="entry name" value="CYTOCHROME_P450"/>
    <property type="match status" value="1"/>
</dbReference>
<dbReference type="InterPro" id="IPR002401">
    <property type="entry name" value="Cyt_P450_E_grp-I"/>
</dbReference>
<dbReference type="RefSeq" id="WP_256398205.1">
    <property type="nucleotide sequence ID" value="NZ_JANHJR010000001.1"/>
</dbReference>
<keyword evidence="6 7" id="KW-0503">Monooxygenase</keyword>
<dbReference type="Gene3D" id="1.10.630.10">
    <property type="entry name" value="Cytochrome P450"/>
    <property type="match status" value="1"/>
</dbReference>
<comment type="caution">
    <text evidence="9">The sequence shown here is derived from an EMBL/GenBank/DDBJ whole genome shotgun (WGS) entry which is preliminary data.</text>
</comment>
<feature type="region of interest" description="Disordered" evidence="8">
    <location>
        <begin position="1"/>
        <end position="30"/>
    </location>
</feature>
<dbReference type="EMBL" id="JBHUDO010000002">
    <property type="protein sequence ID" value="MFD1646272.1"/>
    <property type="molecule type" value="Genomic_DNA"/>
</dbReference>
<dbReference type="InterPro" id="IPR017972">
    <property type="entry name" value="Cyt_P450_CS"/>
</dbReference>
<dbReference type="AlphaFoldDB" id="A0ABD6DLP8"/>
<keyword evidence="4 7" id="KW-0560">Oxidoreductase</keyword>
<dbReference type="PANTHER" id="PTHR24291:SF50">
    <property type="entry name" value="BIFUNCTIONAL ALBAFLAVENONE MONOOXYGENASE_TERPENE SYNTHASE"/>
    <property type="match status" value="1"/>
</dbReference>
<dbReference type="InterPro" id="IPR050196">
    <property type="entry name" value="Cytochrome_P450_Monoox"/>
</dbReference>
<keyword evidence="2 7" id="KW-0349">Heme</keyword>
<dbReference type="PANTHER" id="PTHR24291">
    <property type="entry name" value="CYTOCHROME P450 FAMILY 4"/>
    <property type="match status" value="1"/>
</dbReference>
<dbReference type="PRINTS" id="PR00385">
    <property type="entry name" value="P450"/>
</dbReference>
<reference evidence="9 10" key="1">
    <citation type="journal article" date="2019" name="Int. J. Syst. Evol. Microbiol.">
        <title>The Global Catalogue of Microorganisms (GCM) 10K type strain sequencing project: providing services to taxonomists for standard genome sequencing and annotation.</title>
        <authorList>
            <consortium name="The Broad Institute Genomics Platform"/>
            <consortium name="The Broad Institute Genome Sequencing Center for Infectious Disease"/>
            <person name="Wu L."/>
            <person name="Ma J."/>
        </authorList>
    </citation>
    <scope>NUCLEOTIDE SEQUENCE [LARGE SCALE GENOMIC DNA]</scope>
    <source>
        <strain evidence="9 10">CGMCC 1.10390</strain>
    </source>
</reference>
<dbReference type="PRINTS" id="PR00463">
    <property type="entry name" value="EP450I"/>
</dbReference>
<evidence type="ECO:0000313" key="9">
    <source>
        <dbReference type="EMBL" id="MFD1646272.1"/>
    </source>
</evidence>
<dbReference type="InterPro" id="IPR001128">
    <property type="entry name" value="Cyt_P450"/>
</dbReference>
<dbReference type="Proteomes" id="UP001597034">
    <property type="component" value="Unassembled WGS sequence"/>
</dbReference>
<evidence type="ECO:0000313" key="10">
    <source>
        <dbReference type="Proteomes" id="UP001597034"/>
    </source>
</evidence>
<dbReference type="GO" id="GO:0046872">
    <property type="term" value="F:metal ion binding"/>
    <property type="evidence" value="ECO:0007669"/>
    <property type="project" value="UniProtKB-KW"/>
</dbReference>
<evidence type="ECO:0000256" key="5">
    <source>
        <dbReference type="ARBA" id="ARBA00023004"/>
    </source>
</evidence>
<accession>A0ABD6DLP8</accession>
<evidence type="ECO:0000256" key="2">
    <source>
        <dbReference type="ARBA" id="ARBA00022617"/>
    </source>
</evidence>